<dbReference type="InterPro" id="IPR009010">
    <property type="entry name" value="Asp_de-COase-like_dom_sf"/>
</dbReference>
<dbReference type="SUPFAM" id="SSF50692">
    <property type="entry name" value="ADC-like"/>
    <property type="match status" value="1"/>
</dbReference>
<evidence type="ECO:0000256" key="2">
    <source>
        <dbReference type="ARBA" id="ARBA00010312"/>
    </source>
</evidence>
<dbReference type="CDD" id="cd02775">
    <property type="entry name" value="MopB_CT"/>
    <property type="match status" value="1"/>
</dbReference>
<dbReference type="InterPro" id="IPR006657">
    <property type="entry name" value="MoPterin_dinucl-bd_dom"/>
</dbReference>
<dbReference type="CDD" id="cd02766">
    <property type="entry name" value="MopB_3"/>
    <property type="match status" value="1"/>
</dbReference>
<keyword evidence="7" id="KW-0411">Iron-sulfur</keyword>
<dbReference type="Gene3D" id="3.40.228.10">
    <property type="entry name" value="Dimethylsulfoxide Reductase, domain 2"/>
    <property type="match status" value="1"/>
</dbReference>
<evidence type="ECO:0000259" key="8">
    <source>
        <dbReference type="PROSITE" id="PS51669"/>
    </source>
</evidence>
<reference evidence="9 10" key="1">
    <citation type="journal article" date="2024" name="Int. J. Mol. Sci.">
        <title>Exploration of Alicyclobacillus spp. Genome in Search of Antibiotic Resistance.</title>
        <authorList>
            <person name="Bucka-Kolendo J."/>
            <person name="Kiousi D.E."/>
            <person name="Dekowska A."/>
            <person name="Mikolajczuk-Szczyrba A."/>
            <person name="Karadedos D.M."/>
            <person name="Michael P."/>
            <person name="Galanis A."/>
            <person name="Sokolowska B."/>
        </authorList>
    </citation>
    <scope>NUCLEOTIDE SEQUENCE [LARGE SCALE GENOMIC DNA]</scope>
    <source>
        <strain evidence="9 10">KKP 3000</strain>
    </source>
</reference>
<dbReference type="PROSITE" id="PS00490">
    <property type="entry name" value="MOLYBDOPTERIN_PROK_2"/>
    <property type="match status" value="1"/>
</dbReference>
<dbReference type="Gene3D" id="3.40.50.740">
    <property type="match status" value="1"/>
</dbReference>
<dbReference type="EMBL" id="JBDXSU010000008">
    <property type="protein sequence ID" value="MFB5190907.1"/>
    <property type="molecule type" value="Genomic_DNA"/>
</dbReference>
<dbReference type="Gene3D" id="2.20.25.90">
    <property type="entry name" value="ADC-like domains"/>
    <property type="match status" value="1"/>
</dbReference>
<dbReference type="Pfam" id="PF00384">
    <property type="entry name" value="Molybdopterin"/>
    <property type="match status" value="1"/>
</dbReference>
<proteinExistence type="inferred from homology"/>
<feature type="domain" description="4Fe-4S Mo/W bis-MGD-type" evidence="8">
    <location>
        <begin position="1"/>
        <end position="57"/>
    </location>
</feature>
<accession>A0ABV5AGX9</accession>
<keyword evidence="10" id="KW-1185">Reference proteome</keyword>
<comment type="similarity">
    <text evidence="2">Belongs to the prokaryotic molybdopterin-containing oxidoreductase family.</text>
</comment>
<comment type="caution">
    <text evidence="9">The sequence shown here is derived from an EMBL/GenBank/DDBJ whole genome shotgun (WGS) entry which is preliminary data.</text>
</comment>
<dbReference type="Proteomes" id="UP001579974">
    <property type="component" value="Unassembled WGS sequence"/>
</dbReference>
<dbReference type="InterPro" id="IPR006655">
    <property type="entry name" value="Mopterin_OxRdtase_prok_CS"/>
</dbReference>
<dbReference type="PANTHER" id="PTHR43742:SF6">
    <property type="entry name" value="OXIDOREDUCTASE YYAE-RELATED"/>
    <property type="match status" value="1"/>
</dbReference>
<evidence type="ECO:0000256" key="1">
    <source>
        <dbReference type="ARBA" id="ARBA00001942"/>
    </source>
</evidence>
<evidence type="ECO:0000256" key="5">
    <source>
        <dbReference type="ARBA" id="ARBA00023002"/>
    </source>
</evidence>
<evidence type="ECO:0000256" key="4">
    <source>
        <dbReference type="ARBA" id="ARBA00022723"/>
    </source>
</evidence>
<name>A0ABV5AGX9_9BACL</name>
<dbReference type="SUPFAM" id="SSF53706">
    <property type="entry name" value="Formate dehydrogenase/DMSO reductase, domains 1-3"/>
    <property type="match status" value="1"/>
</dbReference>
<dbReference type="Pfam" id="PF01568">
    <property type="entry name" value="Molydop_binding"/>
    <property type="match status" value="1"/>
</dbReference>
<keyword evidence="4" id="KW-0479">Metal-binding</keyword>
<evidence type="ECO:0000256" key="3">
    <source>
        <dbReference type="ARBA" id="ARBA00022505"/>
    </source>
</evidence>
<protein>
    <submittedName>
        <fullName evidence="9">Molybdopterin-dependent oxidoreductase</fullName>
    </submittedName>
</protein>
<dbReference type="Pfam" id="PF04879">
    <property type="entry name" value="Molybdop_Fe4S4"/>
    <property type="match status" value="1"/>
</dbReference>
<keyword evidence="6" id="KW-0408">Iron</keyword>
<sequence length="661" mass="72783">MTIKTACPLDCYDGCSIHATVEANGRLRLEGNPEHPITRGALCNRGRRLGARRDGEDRILHPLKREGGEWVQISWAQAYREIAGEIRKAVTTYGHHAILHAFDWGSGALLKSLNQRFFYQLGGCTETVGSLCWEAGLEAQRYDFGQARSHAPDDMVRHSQGIVVWGRNVATTNVHMMPFIKEAQARGAKLAVVNPLATDVARRADLCVYPRPGTDALLALGVLRICRDQGTLDDAFLEDHSVGWSVLSEHLEQYDAERVSRETNVPVEQLQSLADFYSRLGPVTTLLGIGMQRYAGGGNAIRAIDALAAATGHVGVAGGGVNYAQRGMSAFIDEDALTGRSQADVREFVRGNQAFEIMEADPPIQVLFVTRTNPLTQVPDSASLRKAYAGIGCKVVIDMYMTETAQAADYVLPCTSVLEEEDVTFTTMWHPYMSYIHPVLPPKGDAKPEWQIFAELAEELGIGERMAGSVETWLHAALRPLFEHGVTLEQLRQEGFVRLPVEEIPFSDGVFLTPSGKFEFASEIARSDGHSSVATYLPPRRAHGVGEHKYTLLTTHPRKHENSQRQQMAATTEHPTVEVSLRVAEERGIQAGDRVRVYNDKASLIGVAKVREEGHPYTVQIESGWSGQGVSINDFTDVDPADFGQQTSQYDCACSVDRVDL</sequence>
<dbReference type="RefSeq" id="WP_275474670.1">
    <property type="nucleotide sequence ID" value="NZ_CP162940.1"/>
</dbReference>
<dbReference type="Gene3D" id="2.40.40.20">
    <property type="match status" value="1"/>
</dbReference>
<evidence type="ECO:0000313" key="9">
    <source>
        <dbReference type="EMBL" id="MFB5190907.1"/>
    </source>
</evidence>
<keyword evidence="5" id="KW-0560">Oxidoreductase</keyword>
<evidence type="ECO:0000313" key="10">
    <source>
        <dbReference type="Proteomes" id="UP001579974"/>
    </source>
</evidence>
<dbReference type="InterPro" id="IPR006656">
    <property type="entry name" value="Mopterin_OxRdtase"/>
</dbReference>
<dbReference type="PANTHER" id="PTHR43742">
    <property type="entry name" value="TRIMETHYLAMINE-N-OXIDE REDUCTASE"/>
    <property type="match status" value="1"/>
</dbReference>
<dbReference type="Gene3D" id="3.30.2070.10">
    <property type="entry name" value="Formate dehydrogenase/DMSO reductase"/>
    <property type="match status" value="1"/>
</dbReference>
<gene>
    <name evidence="9" type="ORF">KKP3000_004403</name>
</gene>
<keyword evidence="3" id="KW-0500">Molybdenum</keyword>
<evidence type="ECO:0000256" key="6">
    <source>
        <dbReference type="ARBA" id="ARBA00023004"/>
    </source>
</evidence>
<evidence type="ECO:0000256" key="7">
    <source>
        <dbReference type="ARBA" id="ARBA00023014"/>
    </source>
</evidence>
<dbReference type="PROSITE" id="PS51669">
    <property type="entry name" value="4FE4S_MOW_BIS_MGD"/>
    <property type="match status" value="1"/>
</dbReference>
<comment type="cofactor">
    <cofactor evidence="1">
        <name>Mo-bis(molybdopterin guanine dinucleotide)</name>
        <dbReference type="ChEBI" id="CHEBI:60539"/>
    </cofactor>
</comment>
<organism evidence="9 10">
    <name type="scientific">Alicyclobacillus fastidiosus</name>
    <dbReference type="NCBI Taxonomy" id="392011"/>
    <lineage>
        <taxon>Bacteria</taxon>
        <taxon>Bacillati</taxon>
        <taxon>Bacillota</taxon>
        <taxon>Bacilli</taxon>
        <taxon>Bacillales</taxon>
        <taxon>Alicyclobacillaceae</taxon>
        <taxon>Alicyclobacillus</taxon>
    </lineage>
</organism>
<dbReference type="InterPro" id="IPR050612">
    <property type="entry name" value="Prok_Mopterin_Oxidored"/>
</dbReference>
<dbReference type="SMART" id="SM00926">
    <property type="entry name" value="Molybdop_Fe4S4"/>
    <property type="match status" value="1"/>
</dbReference>
<dbReference type="InterPro" id="IPR006963">
    <property type="entry name" value="Mopterin_OxRdtase_4Fe-4S_dom"/>
</dbReference>